<dbReference type="Proteomes" id="UP000664034">
    <property type="component" value="Unassembled WGS sequence"/>
</dbReference>
<evidence type="ECO:0000259" key="1">
    <source>
        <dbReference type="Pfam" id="PF21814"/>
    </source>
</evidence>
<feature type="domain" description="DUF6883" evidence="1">
    <location>
        <begin position="6"/>
        <end position="113"/>
    </location>
</feature>
<evidence type="ECO:0000313" key="2">
    <source>
        <dbReference type="EMBL" id="MBO0937239.1"/>
    </source>
</evidence>
<dbReference type="InterPro" id="IPR049250">
    <property type="entry name" value="DUF6883"/>
</dbReference>
<dbReference type="AlphaFoldDB" id="A0A939K3D3"/>
<accession>A0A939K3D3</accession>
<sequence>MTDGEQLSNCEKAHIADVKLYRYLLNHEHPEGKSKARFYERIGYTPDQAEQLRSDLIRLACSGSVRGVQANAQGRKYAVVGPINAPNGRTYHLLSVWAVEPPNDEPRLVTAYPS</sequence>
<name>A0A939K3D3_9BACT</name>
<evidence type="ECO:0000313" key="3">
    <source>
        <dbReference type="Proteomes" id="UP000664034"/>
    </source>
</evidence>
<reference evidence="2" key="1">
    <citation type="submission" date="2021-03" db="EMBL/GenBank/DDBJ databases">
        <title>Fibrella sp. HMF5335 genome sequencing and assembly.</title>
        <authorList>
            <person name="Kang H."/>
            <person name="Kim H."/>
            <person name="Bae S."/>
            <person name="Joh K."/>
        </authorList>
    </citation>
    <scope>NUCLEOTIDE SEQUENCE</scope>
    <source>
        <strain evidence="2">HMF5335</strain>
    </source>
</reference>
<keyword evidence="3" id="KW-1185">Reference proteome</keyword>
<dbReference type="EMBL" id="JAFMYV010000005">
    <property type="protein sequence ID" value="MBO0937239.1"/>
    <property type="molecule type" value="Genomic_DNA"/>
</dbReference>
<gene>
    <name evidence="2" type="ORF">J2I47_11840</name>
</gene>
<dbReference type="RefSeq" id="WP_207364792.1">
    <property type="nucleotide sequence ID" value="NZ_JAFMYV010000005.1"/>
</dbReference>
<dbReference type="Pfam" id="PF21814">
    <property type="entry name" value="DUF6883"/>
    <property type="match status" value="1"/>
</dbReference>
<organism evidence="2 3">
    <name type="scientific">Fibrella rubiginis</name>
    <dbReference type="NCBI Taxonomy" id="2817060"/>
    <lineage>
        <taxon>Bacteria</taxon>
        <taxon>Pseudomonadati</taxon>
        <taxon>Bacteroidota</taxon>
        <taxon>Cytophagia</taxon>
        <taxon>Cytophagales</taxon>
        <taxon>Spirosomataceae</taxon>
        <taxon>Fibrella</taxon>
    </lineage>
</organism>
<comment type="caution">
    <text evidence="2">The sequence shown here is derived from an EMBL/GenBank/DDBJ whole genome shotgun (WGS) entry which is preliminary data.</text>
</comment>
<protein>
    <recommendedName>
        <fullName evidence="1">DUF6883 domain-containing protein</fullName>
    </recommendedName>
</protein>
<proteinExistence type="predicted"/>